<keyword evidence="7" id="KW-1133">Transmembrane helix</keyword>
<evidence type="ECO:0000256" key="7">
    <source>
        <dbReference type="SAM" id="Phobius"/>
    </source>
</evidence>
<dbReference type="PANTHER" id="PTHR45453:SF1">
    <property type="entry name" value="PHOSPHATE REGULON SENSOR PROTEIN PHOR"/>
    <property type="match status" value="1"/>
</dbReference>
<evidence type="ECO:0000256" key="6">
    <source>
        <dbReference type="ARBA" id="ARBA00023012"/>
    </source>
</evidence>
<dbReference type="RefSeq" id="WP_106521545.1">
    <property type="nucleotide sequence ID" value="NZ_PYGD01000001.1"/>
</dbReference>
<organism evidence="9 10">
    <name type="scientific">Taibaiella chishuiensis</name>
    <dbReference type="NCBI Taxonomy" id="1434707"/>
    <lineage>
        <taxon>Bacteria</taxon>
        <taxon>Pseudomonadati</taxon>
        <taxon>Bacteroidota</taxon>
        <taxon>Chitinophagia</taxon>
        <taxon>Chitinophagales</taxon>
        <taxon>Chitinophagaceae</taxon>
        <taxon>Taibaiella</taxon>
    </lineage>
</organism>
<evidence type="ECO:0000256" key="3">
    <source>
        <dbReference type="ARBA" id="ARBA00022553"/>
    </source>
</evidence>
<dbReference type="GO" id="GO:0016036">
    <property type="term" value="P:cellular response to phosphate starvation"/>
    <property type="evidence" value="ECO:0007669"/>
    <property type="project" value="TreeGrafter"/>
</dbReference>
<evidence type="ECO:0000313" key="9">
    <source>
        <dbReference type="EMBL" id="PSK94860.1"/>
    </source>
</evidence>
<dbReference type="Pfam" id="PF00512">
    <property type="entry name" value="HisKA"/>
    <property type="match status" value="1"/>
</dbReference>
<feature type="domain" description="Histidine kinase" evidence="8">
    <location>
        <begin position="110"/>
        <end position="322"/>
    </location>
</feature>
<keyword evidence="3" id="KW-0597">Phosphoprotein</keyword>
<dbReference type="Proteomes" id="UP000240572">
    <property type="component" value="Unassembled WGS sequence"/>
</dbReference>
<dbReference type="GO" id="GO:0005886">
    <property type="term" value="C:plasma membrane"/>
    <property type="evidence" value="ECO:0007669"/>
    <property type="project" value="TreeGrafter"/>
</dbReference>
<accession>A0A2P8DCB7</accession>
<dbReference type="SMART" id="SM00388">
    <property type="entry name" value="HisKA"/>
    <property type="match status" value="1"/>
</dbReference>
<gene>
    <name evidence="9" type="ORF">B0I18_1011023</name>
</gene>
<dbReference type="PROSITE" id="PS50109">
    <property type="entry name" value="HIS_KIN"/>
    <property type="match status" value="1"/>
</dbReference>
<protein>
    <recommendedName>
        <fullName evidence="2">histidine kinase</fullName>
        <ecNumber evidence="2">2.7.13.3</ecNumber>
    </recommendedName>
</protein>
<dbReference type="EMBL" id="PYGD01000001">
    <property type="protein sequence ID" value="PSK94860.1"/>
    <property type="molecule type" value="Genomic_DNA"/>
</dbReference>
<dbReference type="InterPro" id="IPR036890">
    <property type="entry name" value="HATPase_C_sf"/>
</dbReference>
<dbReference type="InterPro" id="IPR003594">
    <property type="entry name" value="HATPase_dom"/>
</dbReference>
<dbReference type="SMART" id="SM00387">
    <property type="entry name" value="HATPase_c"/>
    <property type="match status" value="1"/>
</dbReference>
<reference evidence="9 10" key="1">
    <citation type="submission" date="2018-03" db="EMBL/GenBank/DDBJ databases">
        <title>Genomic Encyclopedia of Type Strains, Phase III (KMG-III): the genomes of soil and plant-associated and newly described type strains.</title>
        <authorList>
            <person name="Whitman W."/>
        </authorList>
    </citation>
    <scope>NUCLEOTIDE SEQUENCE [LARGE SCALE GENOMIC DNA]</scope>
    <source>
        <strain evidence="9 10">CGMCC 1.12700</strain>
    </source>
</reference>
<evidence type="ECO:0000256" key="4">
    <source>
        <dbReference type="ARBA" id="ARBA00022679"/>
    </source>
</evidence>
<dbReference type="Gene3D" id="3.30.565.10">
    <property type="entry name" value="Histidine kinase-like ATPase, C-terminal domain"/>
    <property type="match status" value="1"/>
</dbReference>
<dbReference type="InterPro" id="IPR003661">
    <property type="entry name" value="HisK_dim/P_dom"/>
</dbReference>
<keyword evidence="4" id="KW-0808">Transferase</keyword>
<dbReference type="GO" id="GO:0004721">
    <property type="term" value="F:phosphoprotein phosphatase activity"/>
    <property type="evidence" value="ECO:0007669"/>
    <property type="project" value="TreeGrafter"/>
</dbReference>
<dbReference type="PANTHER" id="PTHR45453">
    <property type="entry name" value="PHOSPHATE REGULON SENSOR PROTEIN PHOR"/>
    <property type="match status" value="1"/>
</dbReference>
<keyword evidence="7" id="KW-0472">Membrane</keyword>
<sequence>MRIISFLYFFLLTYIIAALVFWGISLNKQNEVIFSNEIETLQVKVDSVARPEAYRKAYAMIKERENSRKRQYLGEGATFLAIIMIGAGVVYSSIRSSHLLSRQQTNFILSVTHELKSPIAAMKLNLQTMARRKLNEETQQQLITRSVNEANRLDDLCNNLLLASQIESRHFKPADERFDLSEVVEECVTAYIHRDKQQFMIKLEDECFTSGDRFLWKLAINNLLENAAKYAPQDTLVTVELQRQDDELVLSIADEGEGIPDEEKAKIFRKFYRIGNENSRKTKGTGLGLYLTSKIIQQFKGAILVRNNTPKGSVFEITAPAA</sequence>
<evidence type="ECO:0000256" key="1">
    <source>
        <dbReference type="ARBA" id="ARBA00000085"/>
    </source>
</evidence>
<dbReference type="Gene3D" id="1.10.287.130">
    <property type="match status" value="1"/>
</dbReference>
<evidence type="ECO:0000259" key="8">
    <source>
        <dbReference type="PROSITE" id="PS50109"/>
    </source>
</evidence>
<dbReference type="Pfam" id="PF02518">
    <property type="entry name" value="HATPase_c"/>
    <property type="match status" value="1"/>
</dbReference>
<keyword evidence="5" id="KW-0418">Kinase</keyword>
<comment type="caution">
    <text evidence="9">The sequence shown here is derived from an EMBL/GenBank/DDBJ whole genome shotgun (WGS) entry which is preliminary data.</text>
</comment>
<dbReference type="InterPro" id="IPR004358">
    <property type="entry name" value="Sig_transdc_His_kin-like_C"/>
</dbReference>
<keyword evidence="10" id="KW-1185">Reference proteome</keyword>
<evidence type="ECO:0000256" key="5">
    <source>
        <dbReference type="ARBA" id="ARBA00022777"/>
    </source>
</evidence>
<dbReference type="EC" id="2.7.13.3" evidence="2"/>
<dbReference type="SUPFAM" id="SSF55874">
    <property type="entry name" value="ATPase domain of HSP90 chaperone/DNA topoisomerase II/histidine kinase"/>
    <property type="match status" value="1"/>
</dbReference>
<dbReference type="SUPFAM" id="SSF47384">
    <property type="entry name" value="Homodimeric domain of signal transducing histidine kinase"/>
    <property type="match status" value="1"/>
</dbReference>
<evidence type="ECO:0000313" key="10">
    <source>
        <dbReference type="Proteomes" id="UP000240572"/>
    </source>
</evidence>
<dbReference type="InterPro" id="IPR036097">
    <property type="entry name" value="HisK_dim/P_sf"/>
</dbReference>
<dbReference type="AlphaFoldDB" id="A0A2P8DCB7"/>
<dbReference type="FunFam" id="3.30.565.10:FF:000006">
    <property type="entry name" value="Sensor histidine kinase WalK"/>
    <property type="match status" value="1"/>
</dbReference>
<dbReference type="PRINTS" id="PR00344">
    <property type="entry name" value="BCTRLSENSOR"/>
</dbReference>
<dbReference type="CDD" id="cd00075">
    <property type="entry name" value="HATPase"/>
    <property type="match status" value="1"/>
</dbReference>
<proteinExistence type="predicted"/>
<dbReference type="InterPro" id="IPR005467">
    <property type="entry name" value="His_kinase_dom"/>
</dbReference>
<dbReference type="CDD" id="cd00082">
    <property type="entry name" value="HisKA"/>
    <property type="match status" value="1"/>
</dbReference>
<name>A0A2P8DCB7_9BACT</name>
<keyword evidence="7" id="KW-0812">Transmembrane</keyword>
<feature type="transmembrane region" description="Helical" evidence="7">
    <location>
        <begin position="6"/>
        <end position="24"/>
    </location>
</feature>
<dbReference type="GO" id="GO:0000155">
    <property type="term" value="F:phosphorelay sensor kinase activity"/>
    <property type="evidence" value="ECO:0007669"/>
    <property type="project" value="InterPro"/>
</dbReference>
<keyword evidence="6" id="KW-0902">Two-component regulatory system</keyword>
<dbReference type="InterPro" id="IPR050351">
    <property type="entry name" value="BphY/WalK/GraS-like"/>
</dbReference>
<dbReference type="OrthoDB" id="9804645at2"/>
<feature type="transmembrane region" description="Helical" evidence="7">
    <location>
        <begin position="72"/>
        <end position="94"/>
    </location>
</feature>
<comment type="catalytic activity">
    <reaction evidence="1">
        <text>ATP + protein L-histidine = ADP + protein N-phospho-L-histidine.</text>
        <dbReference type="EC" id="2.7.13.3"/>
    </reaction>
</comment>
<evidence type="ECO:0000256" key="2">
    <source>
        <dbReference type="ARBA" id="ARBA00012438"/>
    </source>
</evidence>